<dbReference type="InterPro" id="IPR036866">
    <property type="entry name" value="RibonucZ/Hydroxyglut_hydro"/>
</dbReference>
<dbReference type="EMBL" id="BARS01049472">
    <property type="protein sequence ID" value="GAG33349.1"/>
    <property type="molecule type" value="Genomic_DNA"/>
</dbReference>
<organism evidence="1">
    <name type="scientific">marine sediment metagenome</name>
    <dbReference type="NCBI Taxonomy" id="412755"/>
    <lineage>
        <taxon>unclassified sequences</taxon>
        <taxon>metagenomes</taxon>
        <taxon>ecological metagenomes</taxon>
    </lineage>
</organism>
<evidence type="ECO:0008006" key="2">
    <source>
        <dbReference type="Google" id="ProtNLM"/>
    </source>
</evidence>
<dbReference type="AlphaFoldDB" id="X0WQU8"/>
<accession>X0WQU8</accession>
<evidence type="ECO:0000313" key="1">
    <source>
        <dbReference type="EMBL" id="GAG33349.1"/>
    </source>
</evidence>
<proteinExistence type="predicted"/>
<comment type="caution">
    <text evidence="1">The sequence shown here is derived from an EMBL/GenBank/DDBJ whole genome shotgun (WGS) entry which is preliminary data.</text>
</comment>
<protein>
    <recommendedName>
        <fullName evidence="2">Metallo-beta-lactamase domain-containing protein</fullName>
    </recommendedName>
</protein>
<gene>
    <name evidence="1" type="ORF">S01H1_73998</name>
</gene>
<dbReference type="SUPFAM" id="SSF56281">
    <property type="entry name" value="Metallo-hydrolase/oxidoreductase"/>
    <property type="match status" value="1"/>
</dbReference>
<sequence length="178" mass="19033">DSGYEHNSPMYDRWLELIGEKGIPGHPACAGMRIGTVDGVELAVLHPGPELTKYTDADVNNNSVVTRLVMGQVSFLLPGDIEEAAEGMLVASGQELTSTVLKAPHHGGGTSSSEAFLNALSPELVVISVGADNRLGHPSPQVLERLEESVGKEHILRTDENGTIEVVTDGERIWIKTD</sequence>
<dbReference type="PANTHER" id="PTHR30619:SF1">
    <property type="entry name" value="RECOMBINATION PROTEIN 2"/>
    <property type="match status" value="1"/>
</dbReference>
<dbReference type="Gene3D" id="3.60.15.10">
    <property type="entry name" value="Ribonuclease Z/Hydroxyacylglutathione hydrolase-like"/>
    <property type="match status" value="1"/>
</dbReference>
<dbReference type="InterPro" id="IPR052159">
    <property type="entry name" value="Competence_DNA_uptake"/>
</dbReference>
<dbReference type="PANTHER" id="PTHR30619">
    <property type="entry name" value="DNA INTERNALIZATION/COMPETENCE PROTEIN COMEC/REC2"/>
    <property type="match status" value="1"/>
</dbReference>
<feature type="non-terminal residue" evidence="1">
    <location>
        <position position="1"/>
    </location>
</feature>
<reference evidence="1" key="1">
    <citation type="journal article" date="2014" name="Front. Microbiol.">
        <title>High frequency of phylogenetically diverse reductive dehalogenase-homologous genes in deep subseafloor sedimentary metagenomes.</title>
        <authorList>
            <person name="Kawai M."/>
            <person name="Futagami T."/>
            <person name="Toyoda A."/>
            <person name="Takaki Y."/>
            <person name="Nishi S."/>
            <person name="Hori S."/>
            <person name="Arai W."/>
            <person name="Tsubouchi T."/>
            <person name="Morono Y."/>
            <person name="Uchiyama I."/>
            <person name="Ito T."/>
            <person name="Fujiyama A."/>
            <person name="Inagaki F."/>
            <person name="Takami H."/>
        </authorList>
    </citation>
    <scope>NUCLEOTIDE SEQUENCE</scope>
    <source>
        <strain evidence="1">Expedition CK06-06</strain>
    </source>
</reference>
<name>X0WQU8_9ZZZZ</name>